<protein>
    <recommendedName>
        <fullName evidence="9">DNA polymerase III beta sliding clamp C-terminal domain-containing protein</fullName>
    </recommendedName>
</protein>
<dbReference type="GO" id="GO:0005737">
    <property type="term" value="C:cytoplasm"/>
    <property type="evidence" value="ECO:0007669"/>
    <property type="project" value="UniProtKB-SubCell"/>
</dbReference>
<reference evidence="10" key="1">
    <citation type="submission" date="2020-10" db="EMBL/GenBank/DDBJ databases">
        <title>Taxonomic study of unclassified bacteria belonging to the class Ktedonobacteria.</title>
        <authorList>
            <person name="Yabe S."/>
            <person name="Wang C.M."/>
            <person name="Zheng Y."/>
            <person name="Sakai Y."/>
            <person name="Cavaletti L."/>
            <person name="Monciardini P."/>
            <person name="Donadio S."/>
        </authorList>
    </citation>
    <scope>NUCLEOTIDE SEQUENCE</scope>
    <source>
        <strain evidence="10">ID150040</strain>
    </source>
</reference>
<gene>
    <name evidence="10" type="ORF">KSF_000670</name>
</gene>
<dbReference type="Proteomes" id="UP000597444">
    <property type="component" value="Unassembled WGS sequence"/>
</dbReference>
<dbReference type="InterPro" id="IPR046938">
    <property type="entry name" value="DNA_clamp_sf"/>
</dbReference>
<dbReference type="SUPFAM" id="SSF55979">
    <property type="entry name" value="DNA clamp"/>
    <property type="match status" value="1"/>
</dbReference>
<evidence type="ECO:0000256" key="8">
    <source>
        <dbReference type="ARBA" id="ARBA00023125"/>
    </source>
</evidence>
<dbReference type="InterPro" id="IPR001001">
    <property type="entry name" value="DNA_polIII_beta"/>
</dbReference>
<evidence type="ECO:0000256" key="4">
    <source>
        <dbReference type="ARBA" id="ARBA00022679"/>
    </source>
</evidence>
<evidence type="ECO:0000256" key="3">
    <source>
        <dbReference type="ARBA" id="ARBA00022490"/>
    </source>
</evidence>
<dbReference type="CDD" id="cd00140">
    <property type="entry name" value="beta_clamp"/>
    <property type="match status" value="1"/>
</dbReference>
<evidence type="ECO:0000256" key="2">
    <source>
        <dbReference type="ARBA" id="ARBA00010752"/>
    </source>
</evidence>
<dbReference type="Gene3D" id="3.70.10.10">
    <property type="match status" value="1"/>
</dbReference>
<dbReference type="AlphaFoldDB" id="A0A8J3IF32"/>
<organism evidence="10 11">
    <name type="scientific">Reticulibacter mediterranei</name>
    <dbReference type="NCBI Taxonomy" id="2778369"/>
    <lineage>
        <taxon>Bacteria</taxon>
        <taxon>Bacillati</taxon>
        <taxon>Chloroflexota</taxon>
        <taxon>Ktedonobacteria</taxon>
        <taxon>Ktedonobacterales</taxon>
        <taxon>Reticulibacteraceae</taxon>
        <taxon>Reticulibacter</taxon>
    </lineage>
</organism>
<dbReference type="GO" id="GO:0003887">
    <property type="term" value="F:DNA-directed DNA polymerase activity"/>
    <property type="evidence" value="ECO:0007669"/>
    <property type="project" value="UniProtKB-KW"/>
</dbReference>
<keyword evidence="3" id="KW-0963">Cytoplasm</keyword>
<keyword evidence="5" id="KW-0548">Nucleotidyltransferase</keyword>
<evidence type="ECO:0000256" key="5">
    <source>
        <dbReference type="ARBA" id="ARBA00022695"/>
    </source>
</evidence>
<comment type="caution">
    <text evidence="10">The sequence shown here is derived from an EMBL/GenBank/DDBJ whole genome shotgun (WGS) entry which is preliminary data.</text>
</comment>
<sequence length="161" mass="17470">MIVTPNRSQILFHTAQIDLISRLIEGTYPNISSMLPKSYMTRAIIETKEFSAALKSLTPFAQGNSNITHLKISGNEQADRGSLIIEASTEEIGANVSRIDAAIDGPAQELLFNIKYLASVLSVIDTPQVALEVASKTRPGLLRAVGAIDAQYVIMPMTVNR</sequence>
<dbReference type="GO" id="GO:0006271">
    <property type="term" value="P:DNA strand elongation involved in DNA replication"/>
    <property type="evidence" value="ECO:0007669"/>
    <property type="project" value="TreeGrafter"/>
</dbReference>
<feature type="domain" description="DNA polymerase III beta sliding clamp C-terminal" evidence="9">
    <location>
        <begin position="33"/>
        <end position="157"/>
    </location>
</feature>
<keyword evidence="8" id="KW-0238">DNA-binding</keyword>
<dbReference type="Pfam" id="PF02768">
    <property type="entry name" value="DNA_pol3_beta_3"/>
    <property type="match status" value="1"/>
</dbReference>
<keyword evidence="7" id="KW-0239">DNA-directed DNA polymerase</keyword>
<dbReference type="PANTHER" id="PTHR30478">
    <property type="entry name" value="DNA POLYMERASE III SUBUNIT BETA"/>
    <property type="match status" value="1"/>
</dbReference>
<dbReference type="GO" id="GO:0003677">
    <property type="term" value="F:DNA binding"/>
    <property type="evidence" value="ECO:0007669"/>
    <property type="project" value="UniProtKB-KW"/>
</dbReference>
<evidence type="ECO:0000256" key="7">
    <source>
        <dbReference type="ARBA" id="ARBA00022932"/>
    </source>
</evidence>
<keyword evidence="4" id="KW-0808">Transferase</keyword>
<evidence type="ECO:0000259" key="9">
    <source>
        <dbReference type="Pfam" id="PF02768"/>
    </source>
</evidence>
<keyword evidence="11" id="KW-1185">Reference proteome</keyword>
<dbReference type="GO" id="GO:0009360">
    <property type="term" value="C:DNA polymerase III complex"/>
    <property type="evidence" value="ECO:0007669"/>
    <property type="project" value="InterPro"/>
</dbReference>
<evidence type="ECO:0000313" key="10">
    <source>
        <dbReference type="EMBL" id="GHO90019.1"/>
    </source>
</evidence>
<accession>A0A8J3IF32</accession>
<evidence type="ECO:0000313" key="11">
    <source>
        <dbReference type="Proteomes" id="UP000597444"/>
    </source>
</evidence>
<evidence type="ECO:0000256" key="1">
    <source>
        <dbReference type="ARBA" id="ARBA00004496"/>
    </source>
</evidence>
<comment type="similarity">
    <text evidence="2">Belongs to the beta sliding clamp family.</text>
</comment>
<evidence type="ECO:0000256" key="6">
    <source>
        <dbReference type="ARBA" id="ARBA00022705"/>
    </source>
</evidence>
<dbReference type="GO" id="GO:0008408">
    <property type="term" value="F:3'-5' exonuclease activity"/>
    <property type="evidence" value="ECO:0007669"/>
    <property type="project" value="InterPro"/>
</dbReference>
<keyword evidence="6" id="KW-0235">DNA replication</keyword>
<proteinExistence type="inferred from homology"/>
<dbReference type="EMBL" id="BNJK01000001">
    <property type="protein sequence ID" value="GHO90019.1"/>
    <property type="molecule type" value="Genomic_DNA"/>
</dbReference>
<name>A0A8J3IF32_9CHLR</name>
<dbReference type="PANTHER" id="PTHR30478:SF0">
    <property type="entry name" value="BETA SLIDING CLAMP"/>
    <property type="match status" value="1"/>
</dbReference>
<comment type="subcellular location">
    <subcellularLocation>
        <location evidence="1">Cytoplasm</location>
    </subcellularLocation>
</comment>
<dbReference type="InterPro" id="IPR022635">
    <property type="entry name" value="DNA_polIII_beta_C"/>
</dbReference>